<feature type="transmembrane region" description="Helical" evidence="1">
    <location>
        <begin position="114"/>
        <end position="136"/>
    </location>
</feature>
<comment type="caution">
    <text evidence="2">The sequence shown here is derived from an EMBL/GenBank/DDBJ whole genome shotgun (WGS) entry which is preliminary data.</text>
</comment>
<feature type="transmembrane region" description="Helical" evidence="1">
    <location>
        <begin position="12"/>
        <end position="35"/>
    </location>
</feature>
<protein>
    <submittedName>
        <fullName evidence="2">Uncharacterized protein</fullName>
    </submittedName>
</protein>
<reference evidence="2 3" key="1">
    <citation type="submission" date="2018-06" db="EMBL/GenBank/DDBJ databases">
        <title>Comparative genomics reveals the genomic features of Rhizophagus irregularis, R. cerebriforme, R. diaphanum and Gigaspora rosea, and their symbiotic lifestyle signature.</title>
        <authorList>
            <person name="Morin E."/>
            <person name="San Clemente H."/>
            <person name="Chen E.C.H."/>
            <person name="De La Providencia I."/>
            <person name="Hainaut M."/>
            <person name="Kuo A."/>
            <person name="Kohler A."/>
            <person name="Murat C."/>
            <person name="Tang N."/>
            <person name="Roy S."/>
            <person name="Loubradou J."/>
            <person name="Henrissat B."/>
            <person name="Grigoriev I.V."/>
            <person name="Corradi N."/>
            <person name="Roux C."/>
            <person name="Martin F.M."/>
        </authorList>
    </citation>
    <scope>NUCLEOTIDE SEQUENCE [LARGE SCALE GENOMIC DNA]</scope>
    <source>
        <strain evidence="2 3">DAOM 194757</strain>
    </source>
</reference>
<evidence type="ECO:0000256" key="1">
    <source>
        <dbReference type="SAM" id="Phobius"/>
    </source>
</evidence>
<evidence type="ECO:0000313" key="2">
    <source>
        <dbReference type="EMBL" id="RIB02454.1"/>
    </source>
</evidence>
<keyword evidence="1" id="KW-1133">Transmembrane helix</keyword>
<organism evidence="2 3">
    <name type="scientific">Gigaspora rosea</name>
    <dbReference type="NCBI Taxonomy" id="44941"/>
    <lineage>
        <taxon>Eukaryota</taxon>
        <taxon>Fungi</taxon>
        <taxon>Fungi incertae sedis</taxon>
        <taxon>Mucoromycota</taxon>
        <taxon>Glomeromycotina</taxon>
        <taxon>Glomeromycetes</taxon>
        <taxon>Diversisporales</taxon>
        <taxon>Gigasporaceae</taxon>
        <taxon>Gigaspora</taxon>
    </lineage>
</organism>
<keyword evidence="1" id="KW-0812">Transmembrane</keyword>
<name>A0A397TX04_9GLOM</name>
<sequence length="310" mass="36311">MSLELHDRIIHIILLTYVGLLTSFSFYIPILFLVLDQKDKLIHLFMFVVIFMLDFIVCLFALGTCVRRKYGLEEPNISNIKHDELVIKNYHTSIMIKGSIEELKNAYTYYKVSLYGAHLILSVGCLFTIKWCLLTISRIVDLTIFYNAIPWSLLFPICTFFTIFIGARTLSKKAIFFYIITITFQILYLLQTLLSCHFSFIECNKSALPKNAQKGFEILSAEHYGLFILSSIDLVSLFITVIVLLFLIYWRWKVASSNETLYELKMHLVYVPADELIYHNCKDYLEKDLKKHIKSPFLMHNPYEKDDEQQ</sequence>
<dbReference type="Proteomes" id="UP000266673">
    <property type="component" value="Unassembled WGS sequence"/>
</dbReference>
<accession>A0A397TX04</accession>
<feature type="transmembrane region" description="Helical" evidence="1">
    <location>
        <begin position="224"/>
        <end position="250"/>
    </location>
</feature>
<dbReference type="AlphaFoldDB" id="A0A397TX04"/>
<feature type="transmembrane region" description="Helical" evidence="1">
    <location>
        <begin position="174"/>
        <end position="200"/>
    </location>
</feature>
<keyword evidence="3" id="KW-1185">Reference proteome</keyword>
<dbReference type="EMBL" id="QKWP01002691">
    <property type="protein sequence ID" value="RIB02454.1"/>
    <property type="molecule type" value="Genomic_DNA"/>
</dbReference>
<proteinExistence type="predicted"/>
<dbReference type="OrthoDB" id="2419709at2759"/>
<evidence type="ECO:0000313" key="3">
    <source>
        <dbReference type="Proteomes" id="UP000266673"/>
    </source>
</evidence>
<gene>
    <name evidence="2" type="ORF">C2G38_2227792</name>
</gene>
<keyword evidence="1" id="KW-0472">Membrane</keyword>
<feature type="transmembrane region" description="Helical" evidence="1">
    <location>
        <begin position="148"/>
        <end position="167"/>
    </location>
</feature>
<feature type="transmembrane region" description="Helical" evidence="1">
    <location>
        <begin position="41"/>
        <end position="62"/>
    </location>
</feature>